<evidence type="ECO:0000256" key="10">
    <source>
        <dbReference type="NCBIfam" id="TIGR01015"/>
    </source>
</evidence>
<name>A0ABY4ZPW5_9CAUL</name>
<evidence type="ECO:0000259" key="12">
    <source>
        <dbReference type="Pfam" id="PF20510"/>
    </source>
</evidence>
<keyword evidence="3 9" id="KW-0479">Metal-binding</keyword>
<comment type="cofactor">
    <cofactor evidence="1 9">
        <name>Fe cation</name>
        <dbReference type="ChEBI" id="CHEBI:24875"/>
    </cofactor>
</comment>
<dbReference type="SUPFAM" id="SSF51182">
    <property type="entry name" value="RmlC-like cupins"/>
    <property type="match status" value="1"/>
</dbReference>
<comment type="subunit">
    <text evidence="9">Hexamer; dimer of trimers.</text>
</comment>
<evidence type="ECO:0000256" key="8">
    <source>
        <dbReference type="ARBA" id="ARBA00023232"/>
    </source>
</evidence>
<keyword evidence="4 9" id="KW-0828">Tyrosine catabolism</keyword>
<comment type="caution">
    <text evidence="9">Lacks conserved residue(s) required for the propagation of feature annotation.</text>
</comment>
<evidence type="ECO:0000256" key="3">
    <source>
        <dbReference type="ARBA" id="ARBA00022723"/>
    </source>
</evidence>
<dbReference type="InterPro" id="IPR046451">
    <property type="entry name" value="HgmA_C"/>
</dbReference>
<dbReference type="Proteomes" id="UP001057520">
    <property type="component" value="Chromosome"/>
</dbReference>
<dbReference type="InterPro" id="IPR022950">
    <property type="entry name" value="Homogentis_dOase_bac"/>
</dbReference>
<dbReference type="EMBL" id="CP096040">
    <property type="protein sequence ID" value="USQ94633.1"/>
    <property type="molecule type" value="Genomic_DNA"/>
</dbReference>
<evidence type="ECO:0000256" key="2">
    <source>
        <dbReference type="ARBA" id="ARBA00007757"/>
    </source>
</evidence>
<accession>A0ABY4ZPW5</accession>
<feature type="domain" description="Homogentisate 1,2-dioxygenase N-terminal" evidence="12">
    <location>
        <begin position="6"/>
        <end position="272"/>
    </location>
</feature>
<evidence type="ECO:0000256" key="7">
    <source>
        <dbReference type="ARBA" id="ARBA00023004"/>
    </source>
</evidence>
<dbReference type="EC" id="1.13.11.5" evidence="9 10"/>
<dbReference type="PANTHER" id="PTHR11056:SF0">
    <property type="entry name" value="HOMOGENTISATE 1,2-DIOXYGENASE"/>
    <property type="match status" value="1"/>
</dbReference>
<feature type="active site" description="Proton acceptor" evidence="9">
    <location>
        <position position="285"/>
    </location>
</feature>
<dbReference type="InterPro" id="IPR005708">
    <property type="entry name" value="Homogentis_dOase"/>
</dbReference>
<dbReference type="Gene3D" id="2.60.120.10">
    <property type="entry name" value="Jelly Rolls"/>
    <property type="match status" value="2"/>
</dbReference>
<evidence type="ECO:0000313" key="13">
    <source>
        <dbReference type="EMBL" id="USQ94633.1"/>
    </source>
</evidence>
<dbReference type="PANTHER" id="PTHR11056">
    <property type="entry name" value="HOMOGENTISATE 1,2-DIOXYGENASE"/>
    <property type="match status" value="1"/>
</dbReference>
<evidence type="ECO:0000313" key="14">
    <source>
        <dbReference type="Proteomes" id="UP001057520"/>
    </source>
</evidence>
<dbReference type="Pfam" id="PF04209">
    <property type="entry name" value="HgmA_C"/>
    <property type="match status" value="1"/>
</dbReference>
<dbReference type="InterPro" id="IPR011051">
    <property type="entry name" value="RmlC_Cupin_sf"/>
</dbReference>
<evidence type="ECO:0000256" key="9">
    <source>
        <dbReference type="HAMAP-Rule" id="MF_00334"/>
    </source>
</evidence>
<protein>
    <recommendedName>
        <fullName evidence="9 10">Homogentisate 1,2-dioxygenase</fullName>
        <shortName evidence="9">HGDO</shortName>
        <ecNumber evidence="9 10">1.13.11.5</ecNumber>
    </recommendedName>
    <alternativeName>
        <fullName evidence="9">Homogentisate oxygenase</fullName>
    </alternativeName>
    <alternativeName>
        <fullName evidence="9">Homogentisic acid oxidase</fullName>
    </alternativeName>
    <alternativeName>
        <fullName evidence="9">Homogentisicase</fullName>
    </alternativeName>
</protein>
<comment type="similarity">
    <text evidence="2 9">Belongs to the homogentisate dioxygenase family.</text>
</comment>
<feature type="domain" description="Homogentisate 1,2-dioxygenase C-terminal" evidence="11">
    <location>
        <begin position="273"/>
        <end position="423"/>
    </location>
</feature>
<feature type="binding site" evidence="9">
    <location>
        <position position="364"/>
    </location>
    <ligand>
        <name>homogentisate</name>
        <dbReference type="ChEBI" id="CHEBI:16169"/>
    </ligand>
</feature>
<dbReference type="CDD" id="cd07000">
    <property type="entry name" value="cupin_HGO_N"/>
    <property type="match status" value="1"/>
</dbReference>
<sequence length="427" mass="46769">MTDALKYQTGFGAHFATEAVAGALPVGQNSPQRVPFGLYAEQLSGSAFTAPRHENKRSWLYRLRPSAGHGPYQLYAQDRLVSSFPGPVTPNRLRWDPLEIPSEPTDFVDGMVTLAGNADAATLSGIGVHVYLANASMKNRVFYDADGELLIVPQQGVLTLVTELGVLKAGPGHIAVIPRGVRFRVEVAGPSRGYVCENYGAAFRLPELGPIGSNGLANIRDFETPVAAFEDVDEPTLVIQKFQGSLWASEWDHSPLDVVAWHGNLAPYRYDLSRFNTINTVSFDHPDPSIFTVLTSPSDTPGTANCDFVIFPPRWMVAEHTFRPPWFHRNVMSEFMGLIHGAYDAKEGGFTPGGASLHNCMSDHGPDVASHRKATEAELAPHKIDGTIAFMFESRWVIRPTKFALETSALQGDYDACWTGFPKARLP</sequence>
<keyword evidence="7 9" id="KW-0408">Iron</keyword>
<dbReference type="GO" id="GO:0004411">
    <property type="term" value="F:homogentisate 1,2-dioxygenase activity"/>
    <property type="evidence" value="ECO:0007669"/>
    <property type="project" value="UniProtKB-EC"/>
</dbReference>
<comment type="pathway">
    <text evidence="9">Amino-acid degradation; L-phenylalanine degradation; acetoacetate and fumarate from L-phenylalanine: step 4/6.</text>
</comment>
<keyword evidence="14" id="KW-1185">Reference proteome</keyword>
<comment type="function">
    <text evidence="9">Involved in the catabolism of homogentisate (2,5-dihydroxyphenylacetate or 2,5-OH-PhAc), a central intermediate in the degradation of phenylalanine and tyrosine. Catalyzes the oxidative ring cleavage of the aromatic ring of homogentisate to yield maleylacetoacetate.</text>
</comment>
<keyword evidence="5 9" id="KW-0223">Dioxygenase</keyword>
<dbReference type="InterPro" id="IPR046452">
    <property type="entry name" value="HgmA_N"/>
</dbReference>
<evidence type="ECO:0000256" key="6">
    <source>
        <dbReference type="ARBA" id="ARBA00023002"/>
    </source>
</evidence>
<dbReference type="InterPro" id="IPR014710">
    <property type="entry name" value="RmlC-like_jellyroll"/>
</dbReference>
<dbReference type="NCBIfam" id="TIGR01015">
    <property type="entry name" value="hmgA"/>
    <property type="match status" value="1"/>
</dbReference>
<keyword evidence="8 9" id="KW-0585">Phenylalanine catabolism</keyword>
<evidence type="ECO:0000259" key="11">
    <source>
        <dbReference type="Pfam" id="PF04209"/>
    </source>
</evidence>
<proteinExistence type="inferred from homology"/>
<keyword evidence="6 9" id="KW-0560">Oxidoreductase</keyword>
<organism evidence="13 14">
    <name type="scientific">Caulobacter segnis</name>
    <dbReference type="NCBI Taxonomy" id="88688"/>
    <lineage>
        <taxon>Bacteria</taxon>
        <taxon>Pseudomonadati</taxon>
        <taxon>Pseudomonadota</taxon>
        <taxon>Alphaproteobacteria</taxon>
        <taxon>Caulobacterales</taxon>
        <taxon>Caulobacteraceae</taxon>
        <taxon>Caulobacter</taxon>
    </lineage>
</organism>
<dbReference type="HAMAP" id="MF_00334">
    <property type="entry name" value="Homogentis_dioxygen"/>
    <property type="match status" value="1"/>
</dbReference>
<evidence type="ECO:0000256" key="4">
    <source>
        <dbReference type="ARBA" id="ARBA00022878"/>
    </source>
</evidence>
<evidence type="ECO:0000256" key="1">
    <source>
        <dbReference type="ARBA" id="ARBA00001962"/>
    </source>
</evidence>
<gene>
    <name evidence="9 13" type="primary">hmgA</name>
    <name evidence="13" type="ORF">MZV50_18900</name>
</gene>
<evidence type="ECO:0000256" key="5">
    <source>
        <dbReference type="ARBA" id="ARBA00022964"/>
    </source>
</evidence>
<feature type="binding site" evidence="9">
    <location>
        <position position="382"/>
    </location>
    <ligand>
        <name>Fe cation</name>
        <dbReference type="ChEBI" id="CHEBI:24875"/>
    </ligand>
</feature>
<dbReference type="Pfam" id="PF20510">
    <property type="entry name" value="HgmA_N"/>
    <property type="match status" value="1"/>
</dbReference>
<comment type="catalytic activity">
    <reaction evidence="9">
        <text>homogentisate + O2 = 4-maleylacetoacetate + H(+)</text>
        <dbReference type="Rhea" id="RHEA:15449"/>
        <dbReference type="ChEBI" id="CHEBI:15378"/>
        <dbReference type="ChEBI" id="CHEBI:15379"/>
        <dbReference type="ChEBI" id="CHEBI:16169"/>
        <dbReference type="ChEBI" id="CHEBI:17105"/>
        <dbReference type="EC" id="1.13.11.5"/>
    </reaction>
</comment>
<reference evidence="13 14" key="1">
    <citation type="submission" date="2022-04" db="EMBL/GenBank/DDBJ databases">
        <title>Genome sequence of soybean root-associated Caulobacter segnis RL271.</title>
        <authorList>
            <person name="Longley R."/>
            <person name="Bonito G."/>
            <person name="Trigodet F."/>
            <person name="Crosson S."/>
            <person name="Fiebig A."/>
        </authorList>
    </citation>
    <scope>NUCLEOTIDE SEQUENCE [LARGE SCALE GENOMIC DNA]</scope>
    <source>
        <strain evidence="13 14">RL271</strain>
    </source>
</reference>